<comment type="pathway">
    <text evidence="5">Purine metabolism; AMP biosynthesis via salvage pathway; AMP from ADP: step 1/1.</text>
</comment>
<feature type="binding site" evidence="5">
    <location>
        <begin position="14"/>
        <end position="19"/>
    </location>
    <ligand>
        <name>ATP</name>
        <dbReference type="ChEBI" id="CHEBI:30616"/>
    </ligand>
</feature>
<evidence type="ECO:0000256" key="1">
    <source>
        <dbReference type="ARBA" id="ARBA00022679"/>
    </source>
</evidence>
<comment type="caution">
    <text evidence="5">Lacks conserved residue(s) required for the propagation of feature annotation.</text>
</comment>
<dbReference type="InterPro" id="IPR027417">
    <property type="entry name" value="P-loop_NTPase"/>
</dbReference>
<evidence type="ECO:0000256" key="2">
    <source>
        <dbReference type="ARBA" id="ARBA00022727"/>
    </source>
</evidence>
<feature type="binding site" evidence="5">
    <location>
        <position position="143"/>
    </location>
    <ligand>
        <name>AMP</name>
        <dbReference type="ChEBI" id="CHEBI:456215"/>
    </ligand>
</feature>
<gene>
    <name evidence="5" type="primary">adk</name>
    <name evidence="8" type="ORF">UV42_C0036G0017</name>
</gene>
<feature type="binding site" evidence="5">
    <location>
        <position position="35"/>
    </location>
    <ligand>
        <name>AMP</name>
        <dbReference type="ChEBI" id="CHEBI:456215"/>
    </ligand>
</feature>
<dbReference type="Proteomes" id="UP000033867">
    <property type="component" value="Unassembled WGS sequence"/>
</dbReference>
<dbReference type="GO" id="GO:0005737">
    <property type="term" value="C:cytoplasm"/>
    <property type="evidence" value="ECO:0007669"/>
    <property type="project" value="UniProtKB-SubCell"/>
</dbReference>
<dbReference type="UniPathway" id="UPA00588">
    <property type="reaction ID" value="UER00649"/>
</dbReference>
<feature type="binding site" evidence="5">
    <location>
        <position position="154"/>
    </location>
    <ligand>
        <name>AMP</name>
        <dbReference type="ChEBI" id="CHEBI:456215"/>
    </ligand>
</feature>
<evidence type="ECO:0000256" key="5">
    <source>
        <dbReference type="HAMAP-Rule" id="MF_00235"/>
    </source>
</evidence>
<evidence type="ECO:0000256" key="6">
    <source>
        <dbReference type="RuleBase" id="RU003330"/>
    </source>
</evidence>
<keyword evidence="5 7" id="KW-0067">ATP-binding</keyword>
<evidence type="ECO:0000256" key="3">
    <source>
        <dbReference type="ARBA" id="ARBA00022741"/>
    </source>
</evidence>
<feature type="binding site" evidence="5">
    <location>
        <position position="183"/>
    </location>
    <ligand>
        <name>ATP</name>
        <dbReference type="ChEBI" id="CHEBI:30616"/>
    </ligand>
</feature>
<dbReference type="HAMAP" id="MF_00235">
    <property type="entry name" value="Adenylate_kinase_Adk"/>
    <property type="match status" value="1"/>
</dbReference>
<keyword evidence="2 5" id="KW-0545">Nucleotide biosynthesis</keyword>
<dbReference type="EMBL" id="LCEK01000036">
    <property type="protein sequence ID" value="KKS71121.1"/>
    <property type="molecule type" value="Genomic_DNA"/>
</dbReference>
<comment type="similarity">
    <text evidence="5 6">Belongs to the adenylate kinase family.</text>
</comment>
<feature type="binding site" evidence="5">
    <location>
        <position position="135"/>
    </location>
    <ligand>
        <name>ATP</name>
        <dbReference type="ChEBI" id="CHEBI:30616"/>
    </ligand>
</feature>
<evidence type="ECO:0000313" key="9">
    <source>
        <dbReference type="Proteomes" id="UP000033867"/>
    </source>
</evidence>
<feature type="binding site" evidence="5">
    <location>
        <position position="40"/>
    </location>
    <ligand>
        <name>AMP</name>
        <dbReference type="ChEBI" id="CHEBI:456215"/>
    </ligand>
</feature>
<dbReference type="PRINTS" id="PR00094">
    <property type="entry name" value="ADENYLTKNASE"/>
</dbReference>
<keyword evidence="4 5" id="KW-0418">Kinase</keyword>
<keyword evidence="5" id="KW-0963">Cytoplasm</keyword>
<evidence type="ECO:0000256" key="7">
    <source>
        <dbReference type="RuleBase" id="RU003331"/>
    </source>
</evidence>
<comment type="subcellular location">
    <subcellularLocation>
        <location evidence="5 7">Cytoplasm</location>
    </subcellularLocation>
</comment>
<comment type="domain">
    <text evidence="5">Consists of three domains, a large central CORE domain and two small peripheral domains, NMPbind and LID, which undergo movements during catalysis. The LID domain closes over the site of phosphoryl transfer upon ATP binding. Assembling and dissambling the active center during each catalytic cycle provides an effective means to prevent ATP hydrolysis.</text>
</comment>
<organism evidence="8 9">
    <name type="scientific">Candidatus Magasanikbacteria bacterium GW2011_GWE2_42_7</name>
    <dbReference type="NCBI Taxonomy" id="1619052"/>
    <lineage>
        <taxon>Bacteria</taxon>
        <taxon>Candidatus Magasanikiibacteriota</taxon>
    </lineage>
</organism>
<sequence>MRMKKIIILLGIPGSGKGTQAMRLVERYGYTHISTGDLLRGLQGRTDLDSELQEAVDTMLEGKLVKDTVVYRLGFDAIRDALDAGKGVVLDGVVRNRAQAECYYAFFEELGVVNDVQVIEIALDDTESFDRLKARIASGYQSRPDDTQEILRERIKVQGNTALAPIKAFYDAHGVLARVDGRASMDDVEKAITVILS</sequence>
<reference evidence="8 9" key="1">
    <citation type="journal article" date="2015" name="Nature">
        <title>rRNA introns, odd ribosomes, and small enigmatic genomes across a large radiation of phyla.</title>
        <authorList>
            <person name="Brown C.T."/>
            <person name="Hug L.A."/>
            <person name="Thomas B.C."/>
            <person name="Sharon I."/>
            <person name="Castelle C.J."/>
            <person name="Singh A."/>
            <person name="Wilkins M.J."/>
            <person name="Williams K.H."/>
            <person name="Banfield J.F."/>
        </authorList>
    </citation>
    <scope>NUCLEOTIDE SEQUENCE [LARGE SCALE GENOMIC DNA]</scope>
</reference>
<dbReference type="AlphaFoldDB" id="A0A0G1DJV6"/>
<comment type="catalytic activity">
    <reaction evidence="5 7">
        <text>AMP + ATP = 2 ADP</text>
        <dbReference type="Rhea" id="RHEA:12973"/>
        <dbReference type="ChEBI" id="CHEBI:30616"/>
        <dbReference type="ChEBI" id="CHEBI:456215"/>
        <dbReference type="ChEBI" id="CHEBI:456216"/>
        <dbReference type="EC" id="2.7.4.3"/>
    </reaction>
</comment>
<evidence type="ECO:0000313" key="8">
    <source>
        <dbReference type="EMBL" id="KKS71121.1"/>
    </source>
</evidence>
<dbReference type="EC" id="2.7.4.3" evidence="5 7"/>
<dbReference type="PATRIC" id="fig|1619052.3.peg.750"/>
<dbReference type="GO" id="GO:0005524">
    <property type="term" value="F:ATP binding"/>
    <property type="evidence" value="ECO:0007669"/>
    <property type="project" value="UniProtKB-UniRule"/>
</dbReference>
<keyword evidence="3 5" id="KW-0547">Nucleotide-binding</keyword>
<feature type="binding site" evidence="5">
    <location>
        <position position="99"/>
    </location>
    <ligand>
        <name>AMP</name>
        <dbReference type="ChEBI" id="CHEBI:456215"/>
    </ligand>
</feature>
<proteinExistence type="inferred from homology"/>
<dbReference type="GO" id="GO:0004017">
    <property type="term" value="F:AMP kinase activity"/>
    <property type="evidence" value="ECO:0007669"/>
    <property type="project" value="UniProtKB-UniRule"/>
</dbReference>
<dbReference type="InterPro" id="IPR000850">
    <property type="entry name" value="Adenylat/UMP-CMP_kin"/>
</dbReference>
<dbReference type="Gene3D" id="3.40.50.300">
    <property type="entry name" value="P-loop containing nucleotide triphosphate hydrolases"/>
    <property type="match status" value="1"/>
</dbReference>
<protein>
    <recommendedName>
        <fullName evidence="5 7">Adenylate kinase</fullName>
        <shortName evidence="5">AK</shortName>
        <ecNumber evidence="5 7">2.7.4.3</ecNumber>
    </recommendedName>
    <alternativeName>
        <fullName evidence="5">ATP-AMP transphosphorylase</fullName>
    </alternativeName>
    <alternativeName>
        <fullName evidence="5">ATP:AMP phosphotransferase</fullName>
    </alternativeName>
    <alternativeName>
        <fullName evidence="5">Adenylate monophosphate kinase</fullName>
    </alternativeName>
</protein>
<dbReference type="CDD" id="cd01428">
    <property type="entry name" value="ADK"/>
    <property type="match status" value="1"/>
</dbReference>
<comment type="caution">
    <text evidence="8">The sequence shown here is derived from an EMBL/GenBank/DDBJ whole genome shotgun (WGS) entry which is preliminary data.</text>
</comment>
<evidence type="ECO:0000256" key="4">
    <source>
        <dbReference type="ARBA" id="ARBA00022777"/>
    </source>
</evidence>
<comment type="subunit">
    <text evidence="5 7">Monomer.</text>
</comment>
<keyword evidence="1 5" id="KW-0808">Transferase</keyword>
<dbReference type="SUPFAM" id="SSF52540">
    <property type="entry name" value="P-loop containing nucleoside triphosphate hydrolases"/>
    <property type="match status" value="1"/>
</dbReference>
<dbReference type="Pfam" id="PF00406">
    <property type="entry name" value="ADK"/>
    <property type="match status" value="1"/>
</dbReference>
<name>A0A0G1DJV6_9BACT</name>
<dbReference type="GO" id="GO:0044209">
    <property type="term" value="P:AMP salvage"/>
    <property type="evidence" value="ECO:0007669"/>
    <property type="project" value="UniProtKB-UniRule"/>
</dbReference>
<comment type="function">
    <text evidence="5">Catalyzes the reversible transfer of the terminal phosphate group between ATP and AMP. Plays an important role in cellular energy homeostasis and in adenine nucleotide metabolism.</text>
</comment>
<dbReference type="PANTHER" id="PTHR23359">
    <property type="entry name" value="NUCLEOTIDE KINASE"/>
    <property type="match status" value="1"/>
</dbReference>
<accession>A0A0G1DJV6</accession>
<feature type="binding site" evidence="5">
    <location>
        <begin position="63"/>
        <end position="65"/>
    </location>
    <ligand>
        <name>AMP</name>
        <dbReference type="ChEBI" id="CHEBI:456215"/>
    </ligand>
</feature>